<dbReference type="FunFam" id="3.30.200.20:FF:000510">
    <property type="entry name" value="serine/threonine-protein kinase D6PKL2"/>
    <property type="match status" value="1"/>
</dbReference>
<keyword evidence="6" id="KW-0418">Kinase</keyword>
<dbReference type="SMART" id="SM00220">
    <property type="entry name" value="S_TKc"/>
    <property type="match status" value="1"/>
</dbReference>
<feature type="region of interest" description="Disordered" evidence="10">
    <location>
        <begin position="22"/>
        <end position="63"/>
    </location>
</feature>
<dbReference type="GO" id="GO:0004674">
    <property type="term" value="F:protein serine/threonine kinase activity"/>
    <property type="evidence" value="ECO:0007669"/>
    <property type="project" value="UniProtKB-KW"/>
</dbReference>
<dbReference type="InterPro" id="IPR011009">
    <property type="entry name" value="Kinase-like_dom_sf"/>
</dbReference>
<dbReference type="EMBL" id="JABCRI010000007">
    <property type="protein sequence ID" value="KAF8403243.1"/>
    <property type="molecule type" value="Genomic_DNA"/>
</dbReference>
<evidence type="ECO:0000256" key="8">
    <source>
        <dbReference type="ARBA" id="ARBA00047899"/>
    </source>
</evidence>
<dbReference type="PANTHER" id="PTHR45637">
    <property type="entry name" value="FLIPPASE KINASE 1-RELATED"/>
    <property type="match status" value="1"/>
</dbReference>
<dbReference type="OrthoDB" id="432483at2759"/>
<evidence type="ECO:0000313" key="14">
    <source>
        <dbReference type="Proteomes" id="UP000655225"/>
    </source>
</evidence>
<evidence type="ECO:0000256" key="7">
    <source>
        <dbReference type="ARBA" id="ARBA00022840"/>
    </source>
</evidence>
<dbReference type="PROSITE" id="PS00108">
    <property type="entry name" value="PROTEIN_KINASE_ST"/>
    <property type="match status" value="1"/>
</dbReference>
<dbReference type="OMA" id="CTSPPFI"/>
<name>A0A835DH46_TETSI</name>
<dbReference type="InterPro" id="IPR000719">
    <property type="entry name" value="Prot_kinase_dom"/>
</dbReference>
<evidence type="ECO:0000259" key="11">
    <source>
        <dbReference type="PROSITE" id="PS50011"/>
    </source>
</evidence>
<keyword evidence="7" id="KW-0067">ATP-binding</keyword>
<dbReference type="Gene3D" id="3.30.200.20">
    <property type="entry name" value="Phosphorylase Kinase, domain 1"/>
    <property type="match status" value="2"/>
</dbReference>
<comment type="catalytic activity">
    <reaction evidence="8">
        <text>L-threonyl-[protein] + ATP = O-phospho-L-threonyl-[protein] + ADP + H(+)</text>
        <dbReference type="Rhea" id="RHEA:46608"/>
        <dbReference type="Rhea" id="RHEA-COMP:11060"/>
        <dbReference type="Rhea" id="RHEA-COMP:11605"/>
        <dbReference type="ChEBI" id="CHEBI:15378"/>
        <dbReference type="ChEBI" id="CHEBI:30013"/>
        <dbReference type="ChEBI" id="CHEBI:30616"/>
        <dbReference type="ChEBI" id="CHEBI:61977"/>
        <dbReference type="ChEBI" id="CHEBI:456216"/>
        <dbReference type="EC" id="2.7.11.1"/>
    </reaction>
</comment>
<evidence type="ECO:0000313" key="13">
    <source>
        <dbReference type="EMBL" id="KAF8403243.1"/>
    </source>
</evidence>
<evidence type="ECO:0000256" key="2">
    <source>
        <dbReference type="ARBA" id="ARBA00012513"/>
    </source>
</evidence>
<dbReference type="FunFam" id="1.10.510.10:FF:000028">
    <property type="entry name" value="serine/threonine-protein kinase D6PK-like"/>
    <property type="match status" value="1"/>
</dbReference>
<accession>A0A835DH46</accession>
<evidence type="ECO:0000256" key="4">
    <source>
        <dbReference type="ARBA" id="ARBA00022679"/>
    </source>
</evidence>
<protein>
    <recommendedName>
        <fullName evidence="2">non-specific serine/threonine protein kinase</fullName>
        <ecNumber evidence="2">2.7.11.1</ecNumber>
    </recommendedName>
</protein>
<dbReference type="PROSITE" id="PS51285">
    <property type="entry name" value="AGC_KINASE_CTER"/>
    <property type="match status" value="1"/>
</dbReference>
<keyword evidence="5" id="KW-0547">Nucleotide-binding</keyword>
<sequence>MQPWLDDLADDLKSMSFNSTTTADINRSTSSGSETTWTASSLASHSTKPHASSGDPCWDGIRRVRSESPNGGVGLSDLRFVQRLGSGDIGSVYLAELKGATGCMFAAKVMDKKELSSRNKEGRARTEREILEMLDHPFLPTLYATLESARWSCLLTEFCPGGDLHVLRQRQPGKRFDEAAVRFYASEVVVALEYVHMMGIVYRDLKPENVLVRSDGHIMLTDFDLSLKCDNSTSTAQLVSDQNPPNTAPFSDYPIEAPQFASSSCILPSCIVPAVSCFHSKRKRKKKPGHRGAPEFVAEPVDVRSMSFVGTHEYLAPEIVSGEGHGSAVDWWTLGIFIFELLYGVTPFKGMDNEFTLANIVARALEFPKEPSMAAPAKDLVAQLLVKDPAKRMGSTMGATAIKHHPFFQGVNWALLRCTKPPFIPPPFTTQDIAGSDESCPETPVEYY</sequence>
<evidence type="ECO:0000256" key="5">
    <source>
        <dbReference type="ARBA" id="ARBA00022741"/>
    </source>
</evidence>
<dbReference type="PROSITE" id="PS50011">
    <property type="entry name" value="PROTEIN_KINASE_DOM"/>
    <property type="match status" value="1"/>
</dbReference>
<evidence type="ECO:0000256" key="9">
    <source>
        <dbReference type="ARBA" id="ARBA00048679"/>
    </source>
</evidence>
<evidence type="ECO:0000256" key="3">
    <source>
        <dbReference type="ARBA" id="ARBA00022527"/>
    </source>
</evidence>
<evidence type="ECO:0000259" key="12">
    <source>
        <dbReference type="PROSITE" id="PS51285"/>
    </source>
</evidence>
<comment type="catalytic activity">
    <reaction evidence="9">
        <text>L-seryl-[protein] + ATP = O-phospho-L-seryl-[protein] + ADP + H(+)</text>
        <dbReference type="Rhea" id="RHEA:17989"/>
        <dbReference type="Rhea" id="RHEA-COMP:9863"/>
        <dbReference type="Rhea" id="RHEA-COMP:11604"/>
        <dbReference type="ChEBI" id="CHEBI:15378"/>
        <dbReference type="ChEBI" id="CHEBI:29999"/>
        <dbReference type="ChEBI" id="CHEBI:30616"/>
        <dbReference type="ChEBI" id="CHEBI:83421"/>
        <dbReference type="ChEBI" id="CHEBI:456216"/>
        <dbReference type="EC" id="2.7.11.1"/>
    </reaction>
</comment>
<dbReference type="Pfam" id="PF00069">
    <property type="entry name" value="Pkinase"/>
    <property type="match status" value="2"/>
</dbReference>
<keyword evidence="3" id="KW-0723">Serine/threonine-protein kinase</keyword>
<dbReference type="SUPFAM" id="SSF56112">
    <property type="entry name" value="Protein kinase-like (PK-like)"/>
    <property type="match status" value="1"/>
</dbReference>
<proteinExistence type="inferred from homology"/>
<feature type="domain" description="Protein kinase" evidence="11">
    <location>
        <begin position="78"/>
        <end position="408"/>
    </location>
</feature>
<dbReference type="EC" id="2.7.11.1" evidence="2"/>
<feature type="compositionally biased region" description="Polar residues" evidence="10">
    <location>
        <begin position="22"/>
        <end position="50"/>
    </location>
</feature>
<gene>
    <name evidence="13" type="ORF">HHK36_011344</name>
</gene>
<comment type="similarity">
    <text evidence="1">Belongs to the protein kinase superfamily. AGC Ser/Thr protein kinase family.</text>
</comment>
<keyword evidence="14" id="KW-1185">Reference proteome</keyword>
<dbReference type="Gene3D" id="1.10.510.10">
    <property type="entry name" value="Transferase(Phosphotransferase) domain 1"/>
    <property type="match status" value="2"/>
</dbReference>
<dbReference type="InterPro" id="IPR008271">
    <property type="entry name" value="Ser/Thr_kinase_AS"/>
</dbReference>
<dbReference type="InterPro" id="IPR000961">
    <property type="entry name" value="AGC-kinase_C"/>
</dbReference>
<evidence type="ECO:0000256" key="10">
    <source>
        <dbReference type="SAM" id="MobiDB-lite"/>
    </source>
</evidence>
<evidence type="ECO:0000256" key="6">
    <source>
        <dbReference type="ARBA" id="ARBA00022777"/>
    </source>
</evidence>
<dbReference type="CDD" id="cd05574">
    <property type="entry name" value="STKc_phototropin_like"/>
    <property type="match status" value="1"/>
</dbReference>
<evidence type="ECO:0000256" key="1">
    <source>
        <dbReference type="ARBA" id="ARBA00009903"/>
    </source>
</evidence>
<reference evidence="13 14" key="1">
    <citation type="submission" date="2020-04" db="EMBL/GenBank/DDBJ databases">
        <title>Plant Genome Project.</title>
        <authorList>
            <person name="Zhang R.-G."/>
        </authorList>
    </citation>
    <scope>NUCLEOTIDE SEQUENCE [LARGE SCALE GENOMIC DNA]</scope>
    <source>
        <strain evidence="13">YNK0</strain>
        <tissue evidence="13">Leaf</tissue>
    </source>
</reference>
<dbReference type="GO" id="GO:0005524">
    <property type="term" value="F:ATP binding"/>
    <property type="evidence" value="ECO:0007669"/>
    <property type="project" value="UniProtKB-KW"/>
</dbReference>
<dbReference type="FunFam" id="1.10.510.10:FF:000020">
    <property type="entry name" value="serine/threonine-protein kinase D6PK-like"/>
    <property type="match status" value="1"/>
</dbReference>
<dbReference type="Proteomes" id="UP000655225">
    <property type="component" value="Unassembled WGS sequence"/>
</dbReference>
<dbReference type="AlphaFoldDB" id="A0A835DH46"/>
<keyword evidence="4" id="KW-0808">Transferase</keyword>
<organism evidence="13 14">
    <name type="scientific">Tetracentron sinense</name>
    <name type="common">Spur-leaf</name>
    <dbReference type="NCBI Taxonomy" id="13715"/>
    <lineage>
        <taxon>Eukaryota</taxon>
        <taxon>Viridiplantae</taxon>
        <taxon>Streptophyta</taxon>
        <taxon>Embryophyta</taxon>
        <taxon>Tracheophyta</taxon>
        <taxon>Spermatophyta</taxon>
        <taxon>Magnoliopsida</taxon>
        <taxon>Trochodendrales</taxon>
        <taxon>Trochodendraceae</taxon>
        <taxon>Tetracentron</taxon>
    </lineage>
</organism>
<feature type="domain" description="AGC-kinase C-terminal" evidence="12">
    <location>
        <begin position="409"/>
        <end position="448"/>
    </location>
</feature>
<comment type="caution">
    <text evidence="13">The sequence shown here is derived from an EMBL/GenBank/DDBJ whole genome shotgun (WGS) entry which is preliminary data.</text>
</comment>